<dbReference type="Pfam" id="PF13847">
    <property type="entry name" value="Methyltransf_31"/>
    <property type="match status" value="1"/>
</dbReference>
<evidence type="ECO:0000313" key="3">
    <source>
        <dbReference type="Proteomes" id="UP000178248"/>
    </source>
</evidence>
<evidence type="ECO:0000313" key="2">
    <source>
        <dbReference type="EMBL" id="OGY91942.1"/>
    </source>
</evidence>
<accession>A0A1G2BSB4</accession>
<dbReference type="SUPFAM" id="SSF53335">
    <property type="entry name" value="S-adenosyl-L-methionine-dependent methyltransferases"/>
    <property type="match status" value="1"/>
</dbReference>
<feature type="non-terminal residue" evidence="2">
    <location>
        <position position="185"/>
    </location>
</feature>
<sequence>MATIVSSGSALLDPRGILRDQLHVVPGQMVGSFGCGGGGFFTLETARLVGDQGQVYAVDIMKTALSSVDGKAKLQGFYNVKTVWSDLEIYGATDIPETSLDQGLLVNILFQSKKQEAIIREVTRLLKPGGKLLIIDWNDVQVSFGPAKEDRVNVEWLRGIVPQLGYQEEKFFDAGQYHFGMIYTR</sequence>
<dbReference type="CDD" id="cd02440">
    <property type="entry name" value="AdoMet_MTases"/>
    <property type="match status" value="1"/>
</dbReference>
<comment type="caution">
    <text evidence="2">The sequence shown here is derived from an EMBL/GenBank/DDBJ whole genome shotgun (WGS) entry which is preliminary data.</text>
</comment>
<dbReference type="InterPro" id="IPR029063">
    <property type="entry name" value="SAM-dependent_MTases_sf"/>
</dbReference>
<gene>
    <name evidence="2" type="ORF">A3B30_01715</name>
</gene>
<dbReference type="Gene3D" id="3.40.50.150">
    <property type="entry name" value="Vaccinia Virus protein VP39"/>
    <property type="match status" value="1"/>
</dbReference>
<proteinExistence type="predicted"/>
<name>A0A1G2BSB4_9BACT</name>
<dbReference type="Proteomes" id="UP000178248">
    <property type="component" value="Unassembled WGS sequence"/>
</dbReference>
<reference evidence="2 3" key="1">
    <citation type="journal article" date="2016" name="Nat. Commun.">
        <title>Thousands of microbial genomes shed light on interconnected biogeochemical processes in an aquifer system.</title>
        <authorList>
            <person name="Anantharaman K."/>
            <person name="Brown C.T."/>
            <person name="Hug L.A."/>
            <person name="Sharon I."/>
            <person name="Castelle C.J."/>
            <person name="Probst A.J."/>
            <person name="Thomas B.C."/>
            <person name="Singh A."/>
            <person name="Wilkins M.J."/>
            <person name="Karaoz U."/>
            <person name="Brodie E.L."/>
            <person name="Williams K.H."/>
            <person name="Hubbard S.S."/>
            <person name="Banfield J.F."/>
        </authorList>
    </citation>
    <scope>NUCLEOTIDE SEQUENCE [LARGE SCALE GENOMIC DNA]</scope>
</reference>
<dbReference type="STRING" id="1798551.A3B30_01715"/>
<organism evidence="2 3">
    <name type="scientific">Candidatus Komeilibacteria bacterium RIFCSPLOWO2_01_FULL_52_15</name>
    <dbReference type="NCBI Taxonomy" id="1798551"/>
    <lineage>
        <taxon>Bacteria</taxon>
        <taxon>Candidatus Komeiliibacteriota</taxon>
    </lineage>
</organism>
<dbReference type="AlphaFoldDB" id="A0A1G2BSB4"/>
<protein>
    <recommendedName>
        <fullName evidence="1">Methyltransferase domain-containing protein</fullName>
    </recommendedName>
</protein>
<evidence type="ECO:0000259" key="1">
    <source>
        <dbReference type="Pfam" id="PF13847"/>
    </source>
</evidence>
<dbReference type="InterPro" id="IPR025714">
    <property type="entry name" value="Methyltranfer_dom"/>
</dbReference>
<dbReference type="EMBL" id="MHKM01000007">
    <property type="protein sequence ID" value="OGY91942.1"/>
    <property type="molecule type" value="Genomic_DNA"/>
</dbReference>
<feature type="domain" description="Methyltransferase" evidence="1">
    <location>
        <begin position="34"/>
        <end position="138"/>
    </location>
</feature>